<evidence type="ECO:0000313" key="2">
    <source>
        <dbReference type="EMBL" id="MXR41245.1"/>
    </source>
</evidence>
<organism evidence="2 3">
    <name type="scientific">Halobaculum saliterrae</name>
    <dbReference type="NCBI Taxonomy" id="2073113"/>
    <lineage>
        <taxon>Archaea</taxon>
        <taxon>Methanobacteriati</taxon>
        <taxon>Methanobacteriota</taxon>
        <taxon>Stenosarchaea group</taxon>
        <taxon>Halobacteria</taxon>
        <taxon>Halobacteriales</taxon>
        <taxon>Haloferacaceae</taxon>
        <taxon>Halobaculum</taxon>
    </lineage>
</organism>
<sequence>MTVTIDDLREKLPDFEEIKVGDRLTVNDDGYDVADKEARSPSPGESVYYLTLARDNSEQVLSWNPSHDVETAWIHPSGSNPMTSGHEVESIEYCGSPQ</sequence>
<name>A0A6B0SRG5_9EURY</name>
<reference evidence="2 3" key="1">
    <citation type="submission" date="2019-12" db="EMBL/GenBank/DDBJ databases">
        <title>Isolation and characterization of three novel carbon monoxide-oxidizing members of Halobacteria from salione crusts and soils.</title>
        <authorList>
            <person name="Myers M.R."/>
            <person name="King G.M."/>
        </authorList>
    </citation>
    <scope>NUCLEOTIDE SEQUENCE [LARGE SCALE GENOMIC DNA]</scope>
    <source>
        <strain evidence="2 3">WSA2</strain>
    </source>
</reference>
<dbReference type="AlphaFoldDB" id="A0A6B0SRG5"/>
<dbReference type="EMBL" id="WUUS01000004">
    <property type="protein sequence ID" value="MXR41245.1"/>
    <property type="molecule type" value="Genomic_DNA"/>
</dbReference>
<protein>
    <submittedName>
        <fullName evidence="2">Uncharacterized protein</fullName>
    </submittedName>
</protein>
<dbReference type="Proteomes" id="UP000437065">
    <property type="component" value="Unassembled WGS sequence"/>
</dbReference>
<evidence type="ECO:0000256" key="1">
    <source>
        <dbReference type="SAM" id="MobiDB-lite"/>
    </source>
</evidence>
<evidence type="ECO:0000313" key="3">
    <source>
        <dbReference type="Proteomes" id="UP000437065"/>
    </source>
</evidence>
<feature type="region of interest" description="Disordered" evidence="1">
    <location>
        <begin position="74"/>
        <end position="98"/>
    </location>
</feature>
<keyword evidence="3" id="KW-1185">Reference proteome</keyword>
<dbReference type="OrthoDB" id="379602at2157"/>
<accession>A0A6B0SRG5</accession>
<comment type="caution">
    <text evidence="2">The sequence shown here is derived from an EMBL/GenBank/DDBJ whole genome shotgun (WGS) entry which is preliminary data.</text>
</comment>
<proteinExistence type="predicted"/>
<gene>
    <name evidence="2" type="ORF">GRX01_07830</name>
</gene>
<dbReference type="RefSeq" id="WP_159665249.1">
    <property type="nucleotide sequence ID" value="NZ_WUUS01000004.1"/>
</dbReference>